<keyword evidence="3" id="KW-0050">Antiport</keyword>
<name>A0A644VAP1_9ZZZZ</name>
<evidence type="ECO:0000256" key="10">
    <source>
        <dbReference type="ARBA" id="ARBA00025753"/>
    </source>
</evidence>
<keyword evidence="2" id="KW-0813">Transport</keyword>
<keyword evidence="5 11" id="KW-1133">Transmembrane helix</keyword>
<feature type="transmembrane region" description="Helical" evidence="11">
    <location>
        <begin position="414"/>
        <end position="437"/>
    </location>
</feature>
<evidence type="ECO:0000256" key="9">
    <source>
        <dbReference type="ARBA" id="ARBA00023201"/>
    </source>
</evidence>
<feature type="transmembrane region" description="Helical" evidence="11">
    <location>
        <begin position="33"/>
        <end position="51"/>
    </location>
</feature>
<protein>
    <submittedName>
        <fullName evidence="13">Na(+)/H(+) antiporter NhaD</fullName>
    </submittedName>
</protein>
<dbReference type="InterPro" id="IPR004680">
    <property type="entry name" value="Cit_transptr-like_dom"/>
</dbReference>
<dbReference type="NCBIfam" id="NF038006">
    <property type="entry name" value="NhaD_1"/>
    <property type="match status" value="1"/>
</dbReference>
<evidence type="ECO:0000256" key="3">
    <source>
        <dbReference type="ARBA" id="ARBA00022449"/>
    </source>
</evidence>
<dbReference type="EMBL" id="VSSQ01000251">
    <property type="protein sequence ID" value="MPL88135.1"/>
    <property type="molecule type" value="Genomic_DNA"/>
</dbReference>
<dbReference type="GO" id="GO:0015297">
    <property type="term" value="F:antiporter activity"/>
    <property type="evidence" value="ECO:0007669"/>
    <property type="project" value="UniProtKB-KW"/>
</dbReference>
<keyword evidence="4 11" id="KW-0812">Transmembrane</keyword>
<sequence length="439" mass="47788">MSIYFILMIVIFIVGYCAIALEHPIKINKSATALLLAVILWSVYALMGPGFEHETILSHLGETAEIVFFLLGAMTIVEIVDRHEGFRIITDKIHTKSKIKLLWVIGILTFFMSAVLDNMTTAIVICALLRKLIDDKHDRWFFCGIVILAANSGGAWSPIGDVTTIMLWIKGNITAMGVIMETFIPSLVSLLVPLIAITFMLKGNVERPEVGEENGQVTISSKQSLLILCLGVGALLFVPVFKTITHLPPYLGILFGLGVLWVVTEIMHVSNKENYSRLNVSSIITRVDVPSVLFFLGILMAVASLQTAGHLEMLSKSLDKLGNIYIIDIIIGLASSVIDNVPLVAAALGMYPVADAAQIAANPEMVHFAQDGAFWEFLAYCAGTGGSILIIGSAAGVAVMGMEKIDFIWYLKKISLWALLGYFAGAGVFVLISKFILHV</sequence>
<keyword evidence="9" id="KW-0739">Sodium transport</keyword>
<evidence type="ECO:0000313" key="13">
    <source>
        <dbReference type="EMBL" id="MPL88135.1"/>
    </source>
</evidence>
<dbReference type="PANTHER" id="PTHR43269">
    <property type="entry name" value="SODIUM/PROTON ANTIPORTER 1-RELATED"/>
    <property type="match status" value="1"/>
</dbReference>
<evidence type="ECO:0000259" key="12">
    <source>
        <dbReference type="Pfam" id="PF03600"/>
    </source>
</evidence>
<dbReference type="AlphaFoldDB" id="A0A644VAP1"/>
<feature type="transmembrane region" description="Helical" evidence="11">
    <location>
        <begin position="6"/>
        <end position="21"/>
    </location>
</feature>
<dbReference type="PANTHER" id="PTHR43269:SF2">
    <property type="entry name" value="SODIUM_PROTON ANTIPORTER 1-RELATED"/>
    <property type="match status" value="1"/>
</dbReference>
<evidence type="ECO:0000256" key="8">
    <source>
        <dbReference type="ARBA" id="ARBA00023136"/>
    </source>
</evidence>
<evidence type="ECO:0000256" key="7">
    <source>
        <dbReference type="ARBA" id="ARBA00023065"/>
    </source>
</evidence>
<feature type="domain" description="Citrate transporter-like" evidence="12">
    <location>
        <begin position="19"/>
        <end position="362"/>
    </location>
</feature>
<evidence type="ECO:0000256" key="4">
    <source>
        <dbReference type="ARBA" id="ARBA00022692"/>
    </source>
</evidence>
<feature type="transmembrane region" description="Helical" evidence="11">
    <location>
        <begin position="221"/>
        <end position="238"/>
    </location>
</feature>
<comment type="caution">
    <text evidence="13">The sequence shown here is derived from an EMBL/GenBank/DDBJ whole genome shotgun (WGS) entry which is preliminary data.</text>
</comment>
<dbReference type="Pfam" id="PF03600">
    <property type="entry name" value="CitMHS"/>
    <property type="match status" value="1"/>
</dbReference>
<dbReference type="InterPro" id="IPR045016">
    <property type="entry name" value="NhaD-like"/>
</dbReference>
<dbReference type="GO" id="GO:0016020">
    <property type="term" value="C:membrane"/>
    <property type="evidence" value="ECO:0007669"/>
    <property type="project" value="UniProtKB-SubCell"/>
</dbReference>
<feature type="transmembrane region" description="Helical" evidence="11">
    <location>
        <begin position="289"/>
        <end position="309"/>
    </location>
</feature>
<organism evidence="13">
    <name type="scientific">bioreactor metagenome</name>
    <dbReference type="NCBI Taxonomy" id="1076179"/>
    <lineage>
        <taxon>unclassified sequences</taxon>
        <taxon>metagenomes</taxon>
        <taxon>ecological metagenomes</taxon>
    </lineage>
</organism>
<feature type="transmembrane region" description="Helical" evidence="11">
    <location>
        <begin position="250"/>
        <end position="269"/>
    </location>
</feature>
<evidence type="ECO:0000256" key="2">
    <source>
        <dbReference type="ARBA" id="ARBA00022448"/>
    </source>
</evidence>
<feature type="transmembrane region" description="Helical" evidence="11">
    <location>
        <begin position="101"/>
        <end position="133"/>
    </location>
</feature>
<feature type="transmembrane region" description="Helical" evidence="11">
    <location>
        <begin position="178"/>
        <end position="201"/>
    </location>
</feature>
<evidence type="ECO:0000256" key="1">
    <source>
        <dbReference type="ARBA" id="ARBA00004141"/>
    </source>
</evidence>
<reference evidence="13" key="1">
    <citation type="submission" date="2019-08" db="EMBL/GenBank/DDBJ databases">
        <authorList>
            <person name="Kucharzyk K."/>
            <person name="Murdoch R.W."/>
            <person name="Higgins S."/>
            <person name="Loffler F."/>
        </authorList>
    </citation>
    <scope>NUCLEOTIDE SEQUENCE</scope>
</reference>
<accession>A0A644VAP1</accession>
<keyword evidence="8 11" id="KW-0472">Membrane</keyword>
<keyword evidence="6" id="KW-0915">Sodium</keyword>
<feature type="transmembrane region" description="Helical" evidence="11">
    <location>
        <begin position="139"/>
        <end position="157"/>
    </location>
</feature>
<evidence type="ECO:0000256" key="6">
    <source>
        <dbReference type="ARBA" id="ARBA00023053"/>
    </source>
</evidence>
<feature type="transmembrane region" description="Helical" evidence="11">
    <location>
        <begin position="377"/>
        <end position="402"/>
    </location>
</feature>
<keyword evidence="7" id="KW-0406">Ion transport</keyword>
<comment type="subcellular location">
    <subcellularLocation>
        <location evidence="1">Membrane</location>
        <topology evidence="1">Multi-pass membrane protein</topology>
    </subcellularLocation>
</comment>
<evidence type="ECO:0000256" key="5">
    <source>
        <dbReference type="ARBA" id="ARBA00022989"/>
    </source>
</evidence>
<feature type="transmembrane region" description="Helical" evidence="11">
    <location>
        <begin position="321"/>
        <end position="338"/>
    </location>
</feature>
<gene>
    <name evidence="13" type="primary">nhaD_2</name>
    <name evidence="13" type="ORF">SDC9_34151</name>
</gene>
<proteinExistence type="inferred from homology"/>
<evidence type="ECO:0000256" key="11">
    <source>
        <dbReference type="SAM" id="Phobius"/>
    </source>
</evidence>
<comment type="similarity">
    <text evidence="10">Belongs to the NhaD Na(+)/H(+) (TC 2.A.62) antiporter family.</text>
</comment>
<dbReference type="GO" id="GO:0006814">
    <property type="term" value="P:sodium ion transport"/>
    <property type="evidence" value="ECO:0007669"/>
    <property type="project" value="UniProtKB-KW"/>
</dbReference>